<sequence>MHADDLHCKEGVERCVEQDMTLLVSFVNDPRRFGVVVTNEDGTIKILKKNTSTRNQTSLCPAYMCCLQKFLNTKRSIQKMESII</sequence>
<evidence type="ECO:0008006" key="3">
    <source>
        <dbReference type="Google" id="ProtNLM"/>
    </source>
</evidence>
<dbReference type="EMBL" id="PFKX01000006">
    <property type="protein sequence ID" value="PIY58770.1"/>
    <property type="molecule type" value="Genomic_DNA"/>
</dbReference>
<comment type="caution">
    <text evidence="1">The sequence shown here is derived from an EMBL/GenBank/DDBJ whole genome shotgun (WGS) entry which is preliminary data.</text>
</comment>
<protein>
    <recommendedName>
        <fullName evidence="3">Nucleotidyl transferase domain-containing protein</fullName>
    </recommendedName>
</protein>
<proteinExistence type="predicted"/>
<name>A0A2M7Q6R7_9BACT</name>
<dbReference type="Proteomes" id="UP000230732">
    <property type="component" value="Unassembled WGS sequence"/>
</dbReference>
<accession>A0A2M7Q6R7</accession>
<gene>
    <name evidence="1" type="ORF">COY98_00255</name>
</gene>
<evidence type="ECO:0000313" key="2">
    <source>
        <dbReference type="Proteomes" id="UP000230732"/>
    </source>
</evidence>
<reference evidence="2" key="1">
    <citation type="submission" date="2017-09" db="EMBL/GenBank/DDBJ databases">
        <title>Depth-based differentiation of microbial function through sediment-hosted aquifers and enrichment of novel symbionts in the deep terrestrial subsurface.</title>
        <authorList>
            <person name="Probst A.J."/>
            <person name="Ladd B."/>
            <person name="Jarett J.K."/>
            <person name="Geller-Mcgrath D.E."/>
            <person name="Sieber C.M.K."/>
            <person name="Emerson J.B."/>
            <person name="Anantharaman K."/>
            <person name="Thomas B.C."/>
            <person name="Malmstrom R."/>
            <person name="Stieglmeier M."/>
            <person name="Klingl A."/>
            <person name="Woyke T."/>
            <person name="Ryan C.M."/>
            <person name="Banfield J.F."/>
        </authorList>
    </citation>
    <scope>NUCLEOTIDE SEQUENCE [LARGE SCALE GENOMIC DNA]</scope>
</reference>
<dbReference type="AlphaFoldDB" id="A0A2M7Q6R7"/>
<evidence type="ECO:0000313" key="1">
    <source>
        <dbReference type="EMBL" id="PIY58770.1"/>
    </source>
</evidence>
<organism evidence="1 2">
    <name type="scientific">Candidatus Yonathbacteria bacterium CG_4_10_14_0_8_um_filter_43_17</name>
    <dbReference type="NCBI Taxonomy" id="1975099"/>
    <lineage>
        <taxon>Bacteria</taxon>
        <taxon>Candidatus Yonathiibacteriota</taxon>
    </lineage>
</organism>